<name>A0A0F8YBQ8_9ZZZZ</name>
<dbReference type="AlphaFoldDB" id="A0A0F8YBQ8"/>
<comment type="caution">
    <text evidence="1">The sequence shown here is derived from an EMBL/GenBank/DDBJ whole genome shotgun (WGS) entry which is preliminary data.</text>
</comment>
<sequence>HTHRVKHPNFAKWVWSGKIGTEVEVTKPTETTEEKIREALEGPEVVATKPAKVYGKDVFLDPEGNLFKRASMYADKATARFLNNALGTSALYNIPGVGKITKYNSIIKQMILTAALFHHQAYLRSFSLASRGINPVKAYRQGREAIANFTPELQELVHEGLTIGKILDFDPAIQRESTIVGEMIDKVPMASGVRKALRKLSKANTDFLFGKFGPYVKTQAYKMQWQGDSCVLTLHLGHSEADTHLVPSTK</sequence>
<accession>A0A0F8YBQ8</accession>
<dbReference type="EMBL" id="LAZR01054309">
    <property type="protein sequence ID" value="KKK78828.1"/>
    <property type="molecule type" value="Genomic_DNA"/>
</dbReference>
<proteinExistence type="predicted"/>
<feature type="non-terminal residue" evidence="1">
    <location>
        <position position="1"/>
    </location>
</feature>
<protein>
    <submittedName>
        <fullName evidence="1">Uncharacterized protein</fullName>
    </submittedName>
</protein>
<gene>
    <name evidence="1" type="ORF">LCGC14_2839660</name>
</gene>
<reference evidence="1" key="1">
    <citation type="journal article" date="2015" name="Nature">
        <title>Complex archaea that bridge the gap between prokaryotes and eukaryotes.</title>
        <authorList>
            <person name="Spang A."/>
            <person name="Saw J.H."/>
            <person name="Jorgensen S.L."/>
            <person name="Zaremba-Niedzwiedzka K."/>
            <person name="Martijn J."/>
            <person name="Lind A.E."/>
            <person name="van Eijk R."/>
            <person name="Schleper C."/>
            <person name="Guy L."/>
            <person name="Ettema T.J."/>
        </authorList>
    </citation>
    <scope>NUCLEOTIDE SEQUENCE</scope>
</reference>
<organism evidence="1">
    <name type="scientific">marine sediment metagenome</name>
    <dbReference type="NCBI Taxonomy" id="412755"/>
    <lineage>
        <taxon>unclassified sequences</taxon>
        <taxon>metagenomes</taxon>
        <taxon>ecological metagenomes</taxon>
    </lineage>
</organism>
<evidence type="ECO:0000313" key="1">
    <source>
        <dbReference type="EMBL" id="KKK78828.1"/>
    </source>
</evidence>